<sequence length="671" mass="74046">MTINSLAKRGSHMGEEMATNIDESPERGTDGVAGTPKEAALRELMERTKYPIRQFNGQRRYGPPPNWDAPPPPRGCEVFVGKVPRDLYEDELVPVFESLGKIYEVRLMMDFNGQNRGYAFVVYTTKDDAKKSVKTLNNYEIRKGKCIGVCSSVDNCRLFVGGIPKKVKKDEIMTEMIKVTDDVVDVIVYPSAQDKTKNRGFAFVEYNSHRAAAMARRKLMSGKIQLWGHQIAVDWAEPEQEVDEEIMDQVKVLYARNLLLSTTEETIEQVFSKFGEVERVKKIKDYSFIHFRTKEQARAALEAMNGQELDGNEIEVSLAKPVDKDHRQAKAAAKALSVPYPSFNPYGYSTNTATGYGFPSYNNQYLMYGTPMATGVGGVRPPFGMVRTRGRGRSAAGSRAAGNKGMYLATPGGYPFNGFRGYYPTLRSGWYGDSYGKRPGRQEERMFDVMPGMELTPTNPMTLKPHGLKSPAQVGNLSLFHLRFLLEDVCQKNQWGSPVYTLHSTVGPQDIQLFLHKVSIQGLGTQYQPPKLCRTVEEAKSYAAEYTLQQLGVPVEVVTTTTATDLPSTTGPPVPSTATYAARPLPPGAYSLPNSGRPINSAEGGSYPSGYVPISNTPSTVAPAHAQVVAKLQGSWQGGVPPNQDGGMYGGFDGYPPTEQGAYPPNIYQQY</sequence>
<evidence type="ECO:0000259" key="7">
    <source>
        <dbReference type="PROSITE" id="PS50102"/>
    </source>
</evidence>
<keyword evidence="2" id="KW-0963">Cytoplasm</keyword>
<dbReference type="CDD" id="cd12249">
    <property type="entry name" value="RRM1_hnRNPR_like"/>
    <property type="match status" value="1"/>
</dbReference>
<feature type="domain" description="RRM" evidence="7">
    <location>
        <begin position="76"/>
        <end position="154"/>
    </location>
</feature>
<reference evidence="8" key="1">
    <citation type="journal article" date="2023" name="G3 (Bethesda)">
        <title>Whole genome assembly and annotation of the endangered Caribbean coral Acropora cervicornis.</title>
        <authorList>
            <person name="Selwyn J.D."/>
            <person name="Vollmer S.V."/>
        </authorList>
    </citation>
    <scope>NUCLEOTIDE SEQUENCE</scope>
    <source>
        <strain evidence="8">K2</strain>
    </source>
</reference>
<keyword evidence="9" id="KW-1185">Reference proteome</keyword>
<dbReference type="AlphaFoldDB" id="A0AAD9V9Z4"/>
<dbReference type="PANTHER" id="PTHR21245">
    <property type="entry name" value="HETEROGENEOUS NUCLEAR RIBONUCLEOPROTEIN"/>
    <property type="match status" value="1"/>
</dbReference>
<dbReference type="InterPro" id="IPR006535">
    <property type="entry name" value="HnRNP_R/Q_splicing_fac"/>
</dbReference>
<feature type="region of interest" description="Disordered" evidence="6">
    <location>
        <begin position="1"/>
        <end position="38"/>
    </location>
</feature>
<gene>
    <name evidence="8" type="ORF">P5673_009893</name>
</gene>
<dbReference type="SMART" id="SM00360">
    <property type="entry name" value="RRM"/>
    <property type="match status" value="3"/>
</dbReference>
<dbReference type="InterPro" id="IPR000504">
    <property type="entry name" value="RRM_dom"/>
</dbReference>
<name>A0AAD9V9Z4_ACRCE</name>
<dbReference type="GO" id="GO:0005737">
    <property type="term" value="C:cytoplasm"/>
    <property type="evidence" value="ECO:0007669"/>
    <property type="project" value="UniProtKB-SubCell"/>
</dbReference>
<dbReference type="FunFam" id="3.30.70.330:FF:000022">
    <property type="entry name" value="APOBEC1 complementation factor isoform X1"/>
    <property type="match status" value="1"/>
</dbReference>
<dbReference type="CDD" id="cd12251">
    <property type="entry name" value="RRM3_hnRNPR_like"/>
    <property type="match status" value="1"/>
</dbReference>
<dbReference type="InterPro" id="IPR035979">
    <property type="entry name" value="RBD_domain_sf"/>
</dbReference>
<protein>
    <submittedName>
        <fullName evidence="8">APOBEC1 complementation factor</fullName>
    </submittedName>
</protein>
<dbReference type="Proteomes" id="UP001249851">
    <property type="component" value="Unassembled WGS sequence"/>
</dbReference>
<dbReference type="SUPFAM" id="SSF54768">
    <property type="entry name" value="dsRNA-binding domain-like"/>
    <property type="match status" value="1"/>
</dbReference>
<dbReference type="EMBL" id="JARQWQ010000017">
    <property type="protein sequence ID" value="KAK2566387.1"/>
    <property type="molecule type" value="Genomic_DNA"/>
</dbReference>
<evidence type="ECO:0000256" key="3">
    <source>
        <dbReference type="ARBA" id="ARBA00022737"/>
    </source>
</evidence>
<evidence type="ECO:0000256" key="1">
    <source>
        <dbReference type="ARBA" id="ARBA00004496"/>
    </source>
</evidence>
<dbReference type="InterPro" id="IPR012677">
    <property type="entry name" value="Nucleotide-bd_a/b_plait_sf"/>
</dbReference>
<dbReference type="PROSITE" id="PS50102">
    <property type="entry name" value="RRM"/>
    <property type="match status" value="3"/>
</dbReference>
<comment type="caution">
    <text evidence="8">The sequence shown here is derived from an EMBL/GenBank/DDBJ whole genome shotgun (WGS) entry which is preliminary data.</text>
</comment>
<proteinExistence type="predicted"/>
<organism evidence="8 9">
    <name type="scientific">Acropora cervicornis</name>
    <name type="common">Staghorn coral</name>
    <dbReference type="NCBI Taxonomy" id="6130"/>
    <lineage>
        <taxon>Eukaryota</taxon>
        <taxon>Metazoa</taxon>
        <taxon>Cnidaria</taxon>
        <taxon>Anthozoa</taxon>
        <taxon>Hexacorallia</taxon>
        <taxon>Scleractinia</taxon>
        <taxon>Astrocoeniina</taxon>
        <taxon>Acroporidae</taxon>
        <taxon>Acropora</taxon>
    </lineage>
</organism>
<evidence type="ECO:0000256" key="5">
    <source>
        <dbReference type="PROSITE-ProRule" id="PRU00176"/>
    </source>
</evidence>
<dbReference type="Gene3D" id="3.30.160.20">
    <property type="match status" value="1"/>
</dbReference>
<dbReference type="Pfam" id="PF14709">
    <property type="entry name" value="DND1_DSRM"/>
    <property type="match status" value="1"/>
</dbReference>
<dbReference type="SUPFAM" id="SSF54928">
    <property type="entry name" value="RNA-binding domain, RBD"/>
    <property type="match status" value="3"/>
</dbReference>
<evidence type="ECO:0000256" key="2">
    <source>
        <dbReference type="ARBA" id="ARBA00022490"/>
    </source>
</evidence>
<feature type="domain" description="RRM" evidence="7">
    <location>
        <begin position="251"/>
        <end position="321"/>
    </location>
</feature>
<evidence type="ECO:0000313" key="9">
    <source>
        <dbReference type="Proteomes" id="UP001249851"/>
    </source>
</evidence>
<dbReference type="GO" id="GO:0003723">
    <property type="term" value="F:RNA binding"/>
    <property type="evidence" value="ECO:0007669"/>
    <property type="project" value="UniProtKB-UniRule"/>
</dbReference>
<evidence type="ECO:0000256" key="6">
    <source>
        <dbReference type="SAM" id="MobiDB-lite"/>
    </source>
</evidence>
<dbReference type="FunFam" id="3.30.70.330:FF:000027">
    <property type="entry name" value="Heterogeneous nuclear ribonucleoprotein q isoform"/>
    <property type="match status" value="1"/>
</dbReference>
<dbReference type="Gene3D" id="3.30.70.330">
    <property type="match status" value="3"/>
</dbReference>
<keyword evidence="3" id="KW-0677">Repeat</keyword>
<keyword evidence="4 5" id="KW-0694">RNA-binding</keyword>
<comment type="subcellular location">
    <subcellularLocation>
        <location evidence="1">Cytoplasm</location>
    </subcellularLocation>
</comment>
<dbReference type="Pfam" id="PF00076">
    <property type="entry name" value="RRM_1"/>
    <property type="match status" value="3"/>
</dbReference>
<dbReference type="FunFam" id="3.30.70.330:FF:000026">
    <property type="entry name" value="APOBEC1 complementation factor isoform X1"/>
    <property type="match status" value="1"/>
</dbReference>
<evidence type="ECO:0000313" key="8">
    <source>
        <dbReference type="EMBL" id="KAK2566387.1"/>
    </source>
</evidence>
<evidence type="ECO:0000256" key="4">
    <source>
        <dbReference type="ARBA" id="ARBA00022884"/>
    </source>
</evidence>
<accession>A0AAD9V9Z4</accession>
<dbReference type="NCBIfam" id="TIGR01648">
    <property type="entry name" value="hnRNP-R-Q"/>
    <property type="match status" value="1"/>
</dbReference>
<feature type="domain" description="RRM" evidence="7">
    <location>
        <begin position="156"/>
        <end position="238"/>
    </location>
</feature>
<reference evidence="8" key="2">
    <citation type="journal article" date="2023" name="Science">
        <title>Genomic signatures of disease resistance in endangered staghorn corals.</title>
        <authorList>
            <person name="Vollmer S.V."/>
            <person name="Selwyn J.D."/>
            <person name="Despard B.A."/>
            <person name="Roesel C.L."/>
        </authorList>
    </citation>
    <scope>NUCLEOTIDE SEQUENCE</scope>
    <source>
        <strain evidence="8">K2</strain>
    </source>
</reference>